<dbReference type="GO" id="GO:0007015">
    <property type="term" value="P:actin filament organization"/>
    <property type="evidence" value="ECO:0007669"/>
    <property type="project" value="TreeGrafter"/>
</dbReference>
<dbReference type="Pfam" id="PF00063">
    <property type="entry name" value="Myosin_head"/>
    <property type="match status" value="1"/>
</dbReference>
<evidence type="ECO:0000259" key="11">
    <source>
        <dbReference type="PROSITE" id="PS51844"/>
    </source>
</evidence>
<dbReference type="Gene3D" id="1.20.5.340">
    <property type="match status" value="3"/>
</dbReference>
<dbReference type="Pfam" id="PF02736">
    <property type="entry name" value="Myosin_N"/>
    <property type="match status" value="1"/>
</dbReference>
<dbReference type="FunFam" id="1.20.5.340:FF:000025">
    <property type="entry name" value="Myosin heavy chain, isoform G"/>
    <property type="match status" value="1"/>
</dbReference>
<dbReference type="PROSITE" id="PS51844">
    <property type="entry name" value="SH3_LIKE"/>
    <property type="match status" value="1"/>
</dbReference>
<keyword evidence="13" id="KW-1185">Reference proteome</keyword>
<keyword evidence="7 8" id="KW-0009">Actin-binding</keyword>
<dbReference type="GO" id="GO:0016459">
    <property type="term" value="C:myosin complex"/>
    <property type="evidence" value="ECO:0007669"/>
    <property type="project" value="UniProtKB-KW"/>
</dbReference>
<evidence type="ECO:0000256" key="2">
    <source>
        <dbReference type="ARBA" id="ARBA00022741"/>
    </source>
</evidence>
<dbReference type="InterPro" id="IPR008989">
    <property type="entry name" value="Myosin_S1_N"/>
</dbReference>
<keyword evidence="2 8" id="KW-0547">Nucleotide-binding</keyword>
<proteinExistence type="inferred from homology"/>
<feature type="domain" description="Myosin N-terminal SH3-like" evidence="11">
    <location>
        <begin position="33"/>
        <end position="82"/>
    </location>
</feature>
<evidence type="ECO:0000256" key="5">
    <source>
        <dbReference type="ARBA" id="ARBA00023123"/>
    </source>
</evidence>
<name>A0A090LGT1_STRRB</name>
<feature type="domain" description="Myosin motor" evidence="10">
    <location>
        <begin position="86"/>
        <end position="788"/>
    </location>
</feature>
<evidence type="ECO:0000256" key="6">
    <source>
        <dbReference type="ARBA" id="ARBA00023175"/>
    </source>
</evidence>
<dbReference type="GeneID" id="36381381"/>
<organism evidence="12">
    <name type="scientific">Strongyloides ratti</name>
    <name type="common">Parasitic roundworm</name>
    <dbReference type="NCBI Taxonomy" id="34506"/>
    <lineage>
        <taxon>Eukaryota</taxon>
        <taxon>Metazoa</taxon>
        <taxon>Ecdysozoa</taxon>
        <taxon>Nematoda</taxon>
        <taxon>Chromadorea</taxon>
        <taxon>Rhabditida</taxon>
        <taxon>Tylenchina</taxon>
        <taxon>Panagrolaimomorpha</taxon>
        <taxon>Strongyloidoidea</taxon>
        <taxon>Strongyloididae</taxon>
        <taxon>Strongyloides</taxon>
    </lineage>
</organism>
<dbReference type="FunFam" id="1.20.120.720:FF:000001">
    <property type="entry name" value="Myosin heavy chain, muscle"/>
    <property type="match status" value="1"/>
</dbReference>
<dbReference type="SUPFAM" id="SSF57997">
    <property type="entry name" value="Tropomyosin"/>
    <property type="match status" value="1"/>
</dbReference>
<dbReference type="EMBL" id="LN609529">
    <property type="protein sequence ID" value="CEF69011.1"/>
    <property type="molecule type" value="Genomic_DNA"/>
</dbReference>
<reference evidence="12 13" key="1">
    <citation type="submission" date="2014-09" db="EMBL/GenBank/DDBJ databases">
        <authorList>
            <person name="Martin A.A."/>
        </authorList>
    </citation>
    <scope>NUCLEOTIDE SEQUENCE</scope>
    <source>
        <strain evidence="13">ED321</strain>
        <strain evidence="12">ED321 Heterogonic</strain>
    </source>
</reference>
<feature type="binding site" evidence="8">
    <location>
        <begin position="179"/>
        <end position="186"/>
    </location>
    <ligand>
        <name>ATP</name>
        <dbReference type="ChEBI" id="CHEBI:30616"/>
    </ligand>
</feature>
<dbReference type="FunFam" id="3.40.850.10:FF:000024">
    <property type="entry name" value="Myosin heavy chain, isoform J"/>
    <property type="match status" value="1"/>
</dbReference>
<dbReference type="FunFam" id="1.10.10.820:FF:000001">
    <property type="entry name" value="Myosin heavy chain"/>
    <property type="match status" value="1"/>
</dbReference>
<dbReference type="STRING" id="34506.A0A090LGT1"/>
<dbReference type="SMART" id="SM00242">
    <property type="entry name" value="MYSc"/>
    <property type="match status" value="1"/>
</dbReference>
<dbReference type="PANTHER" id="PTHR13140:SF857">
    <property type="entry name" value="MYOSIN-11"/>
    <property type="match status" value="1"/>
</dbReference>
<dbReference type="WormBase" id="SRAE_2000366400">
    <property type="protein sequence ID" value="SRP08358"/>
    <property type="gene ID" value="WBGene00263888"/>
</dbReference>
<keyword evidence="3 8" id="KW-0067">ATP-binding</keyword>
<dbReference type="eggNOG" id="KOG0161">
    <property type="taxonomic scope" value="Eukaryota"/>
</dbReference>
<keyword evidence="5 8" id="KW-0518">Myosin</keyword>
<dbReference type="SUPFAM" id="SSF52540">
    <property type="entry name" value="P-loop containing nucleoside triphosphate hydrolases"/>
    <property type="match status" value="1"/>
</dbReference>
<dbReference type="Gene3D" id="3.40.850.10">
    <property type="entry name" value="Kinesin motor domain"/>
    <property type="match status" value="1"/>
</dbReference>
<dbReference type="GO" id="GO:0000146">
    <property type="term" value="F:microfilament motor activity"/>
    <property type="evidence" value="ECO:0007669"/>
    <property type="project" value="TreeGrafter"/>
</dbReference>
<keyword evidence="6 8" id="KW-0505">Motor protein</keyword>
<evidence type="ECO:0000313" key="12">
    <source>
        <dbReference type="EMBL" id="CEF69011.1"/>
    </source>
</evidence>
<dbReference type="FunFam" id="1.20.5.370:FF:000009">
    <property type="entry name" value="Myosin heavy chain, isoform G"/>
    <property type="match status" value="1"/>
</dbReference>
<feature type="coiled-coil region" evidence="9">
    <location>
        <begin position="856"/>
        <end position="1846"/>
    </location>
</feature>
<evidence type="ECO:0000256" key="1">
    <source>
        <dbReference type="ARBA" id="ARBA00008314"/>
    </source>
</evidence>
<dbReference type="Gene3D" id="1.20.5.4820">
    <property type="match status" value="1"/>
</dbReference>
<evidence type="ECO:0000313" key="14">
    <source>
        <dbReference type="WBParaSite" id="SRAE_2000366400.1"/>
    </source>
</evidence>
<evidence type="ECO:0000259" key="10">
    <source>
        <dbReference type="PROSITE" id="PS51456"/>
    </source>
</evidence>
<dbReference type="OrthoDB" id="6108017at2759"/>
<dbReference type="Gene3D" id="2.30.30.360">
    <property type="entry name" value="Myosin S1 fragment, N-terminal"/>
    <property type="match status" value="1"/>
</dbReference>
<dbReference type="Gene3D" id="1.10.10.820">
    <property type="match status" value="1"/>
</dbReference>
<dbReference type="FunFam" id="1.20.5.370:FF:000008">
    <property type="entry name" value="Myosin heavy chain"/>
    <property type="match status" value="1"/>
</dbReference>
<evidence type="ECO:0000256" key="8">
    <source>
        <dbReference type="PROSITE-ProRule" id="PRU00782"/>
    </source>
</evidence>
<dbReference type="InterPro" id="IPR036961">
    <property type="entry name" value="Kinesin_motor_dom_sf"/>
</dbReference>
<dbReference type="GO" id="GO:0007626">
    <property type="term" value="P:locomotory behavior"/>
    <property type="evidence" value="ECO:0007669"/>
    <property type="project" value="EnsemblMetazoa"/>
</dbReference>
<dbReference type="Gene3D" id="1.20.5.370">
    <property type="match status" value="4"/>
</dbReference>
<dbReference type="GO" id="GO:0060279">
    <property type="term" value="P:positive regulation of ovulation"/>
    <property type="evidence" value="ECO:0007669"/>
    <property type="project" value="EnsemblMetazoa"/>
</dbReference>
<dbReference type="FunFam" id="1.20.58.530:FF:000001">
    <property type="entry name" value="Myosin heavy chain"/>
    <property type="match status" value="1"/>
</dbReference>
<evidence type="ECO:0000256" key="3">
    <source>
        <dbReference type="ARBA" id="ARBA00022840"/>
    </source>
</evidence>
<dbReference type="PANTHER" id="PTHR13140">
    <property type="entry name" value="MYOSIN"/>
    <property type="match status" value="1"/>
</dbReference>
<evidence type="ECO:0000256" key="9">
    <source>
        <dbReference type="SAM" id="Coils"/>
    </source>
</evidence>
<dbReference type="Gene3D" id="1.20.120.720">
    <property type="entry name" value="Myosin VI head, motor domain, U50 subdomain"/>
    <property type="match status" value="1"/>
</dbReference>
<dbReference type="GO" id="GO:0005524">
    <property type="term" value="F:ATP binding"/>
    <property type="evidence" value="ECO:0007669"/>
    <property type="project" value="UniProtKB-UniRule"/>
</dbReference>
<dbReference type="InterPro" id="IPR001609">
    <property type="entry name" value="Myosin_head_motor_dom-like"/>
</dbReference>
<comment type="similarity">
    <text evidence="1 8">Belongs to the TRAFAC class myosin-kinesin ATPase superfamily. Myosin family.</text>
</comment>
<dbReference type="Pfam" id="PF01576">
    <property type="entry name" value="Myosin_tail_1"/>
    <property type="match status" value="1"/>
</dbReference>
<sequence>MAKEMTDFEKDEGYPFLAVSREERIALTSQPFDSKKNCWIPDTEEGFVSAEITEVQGDKVTVITSRGNQVTVKKDEVQEMNPPKFTKIEDMADLTFLNEASVLANLKQRYYSMMIYTYSGLFCVVINPYKRLPIYTESIITSYMGKRRNEMPPHLFAVSDEAYRNMVMDRENQSMLITGESGAGKTENTKKVISYFAIVGATQQSASEKKERKKGGTLEEQIVQTNPVLEAFGNAKTVRNNNSSRFGKFIRTHFSKEGKLAGGDIEHYLLEKSRVVRQAPGERCYHIFYQLMSGYDPSMREKLKLTNDLKYYHFVSQAELTIDGVDDKEEMRLTQEAFDIMGFEDHETMDLYKNCAGIMHMGEMKFKQRPREEQAEPDGIEDAINACHNFGVDAEVFVNAFVKPRVRVGTEWVNKGQNLAQVHWAVDGLGKAIYARMFKWIIGRCNKTLDAKEIPRDLFIGVLDIAGFEIFDFNSFEQLWINFVNEKLQQFFNHHMFVLEQEEYQREGIQWEFIDFGLDLQACIELIEKPLGIISMLDEECIVPKASDMTYVDKLLDNHLGKHPNFQKPKPPKGKQAEAHFAIVHYAGTVRYNATNFLEKNKDPLNDTAVAVLKHAQGNALMLELWDDYVTQEEGAELAKQGGPGKRGKSSSFLTVSMIYRDSLNNLMNMLYKTHPHFIRCIIPNEKKLSGVIDSALVLNQLTCNGVLEGIRICRKGFPNRMLYPDFKHRYSILAANAAKNPDPAAAAKAITDVLKTEGHLSDEEFKIGGTKIFFKAGILARLEDLRDEKLSAIMVDFQAHVRWYLALVQKKRLYQLKETVTIIQQNIRSWCTLRTWNWFKLFGLVRPLIKSDKEKEQELAAIAELNDKIQTLTASLAVEEATRVKLEAKVDDITHERDEIAKNLEKEKAALEEAETQKKKLEAIKAELDREVSNLNDRVSDMEDRNSDLQRQKKKCEQDISDLKKNVTNLDLNVRKLESEKAAKDQNIRSLQDEMNVQDETICKLNKEKRLQEEQNRKLTDELIAMEEKLVHLEKLRAKLENQGNEIESTLDYEKKQKSDLEKARRKLESDLKIAQETIDELNTQKHDLEQTLKRKETDLHIATGRLEDERINSAKLERQIKDLLARINELTDELDNEKQSRNKSERNRAELQRELEDLTEKLEAAGGMSAAQMEINRRREAELARLKRDLEVQALNHENQLAAIKKRNTDAIGELADQLENMCKMKVKTEAEKNKLQRDLDESNYNVDSITRQKGELEKQCKTIEIQYAELSTKADEQAKQINEYANLKARLQNENTELSHAVEDLENQLNNTHRIKTQLFASLEETKRSLEEANAEKGNLAAQLKGATHENDNLRAVLDEERAAKAECMRVISKLNAEIQQWKAKCENDALAKAEEIEEAKRTIQAKLTEMTEAYESANLKIFNLEKIRAKLMQDLDDAQLDVEKATQYAAALEKKQKGFERIIDEWKRKCDDLAAELDSAQRDNRTLSADLFKAKTALDEAEETIEALKRENKSMAMELKDVHYQLAEGARSIDELQKLLRKVETEKEDLQLALHEAEAALEAEEAKVQRAQIEISQIRSEIEKRLQEKEEEFENTRRNHQRALESMQASLETEQKAKEEALRIKKKLESDINELEIALDHANRANAEAQRNIKKYQDQIRELQFQIEEEQRIREDLQDQLSNSEKRCQALTAEKDELARMAESAERARRNAEQELMELREVVNDLNNQLASQIGIRKKIEGDLLALQAEYDEILINYKNAEENLKKAVADAAKLAEELRQEQEHSSHVERMRKGLELQIKEMQVRLDEAEQAALRGGRKIIAQLESRIRGLEQELDLECKRHQDTNKVLSKADRRIKELEFQIDEDHKTSDRLTDMVDKLQLKLKTYKRQVEDAEELAAANLSKYKQLQASVDMAEERAEVAENCLSKLRLRSRSSAAILPRLDGPIMMSSSNLQIPHAMSFVGQQLPTKSESSANI</sequence>
<evidence type="ECO:0000313" key="13">
    <source>
        <dbReference type="Proteomes" id="UP000035682"/>
    </source>
</evidence>
<dbReference type="Proteomes" id="UP000035682">
    <property type="component" value="Unplaced"/>
</dbReference>
<dbReference type="GO" id="GO:0016020">
    <property type="term" value="C:membrane"/>
    <property type="evidence" value="ECO:0007669"/>
    <property type="project" value="TreeGrafter"/>
</dbReference>
<dbReference type="FunFam" id="2.30.30.360:FF:000001">
    <property type="entry name" value="Myosin heavy chain"/>
    <property type="match status" value="1"/>
</dbReference>
<feature type="region of interest" description="Actin-binding" evidence="8">
    <location>
        <begin position="664"/>
        <end position="686"/>
    </location>
</feature>
<feature type="coiled-coil region" evidence="9">
    <location>
        <begin position="1875"/>
        <end position="1937"/>
    </location>
</feature>
<dbReference type="InterPro" id="IPR014751">
    <property type="entry name" value="XRCC4-like_C"/>
</dbReference>
<dbReference type="GO" id="GO:0031672">
    <property type="term" value="C:A band"/>
    <property type="evidence" value="ECO:0007669"/>
    <property type="project" value="EnsemblMetazoa"/>
</dbReference>
<evidence type="ECO:0000313" key="15">
    <source>
        <dbReference type="WormBase" id="SRAE_2000366400"/>
    </source>
</evidence>
<dbReference type="InterPro" id="IPR002928">
    <property type="entry name" value="Myosin_tail"/>
</dbReference>
<dbReference type="InterPro" id="IPR004009">
    <property type="entry name" value="SH3_Myosin"/>
</dbReference>
<dbReference type="InterPro" id="IPR027417">
    <property type="entry name" value="P-loop_NTPase"/>
</dbReference>
<keyword evidence="4 9" id="KW-0175">Coiled coil</keyword>
<dbReference type="Gene3D" id="1.20.5.1160">
    <property type="entry name" value="Vasodilator-stimulated phosphoprotein"/>
    <property type="match status" value="1"/>
</dbReference>
<dbReference type="WBParaSite" id="SRAE_2000366400.1">
    <property type="protein sequence ID" value="SRAE_2000366400.1"/>
    <property type="gene ID" value="WBGene00263888"/>
</dbReference>
<reference evidence="14" key="2">
    <citation type="submission" date="2020-12" db="UniProtKB">
        <authorList>
            <consortium name="WormBaseParasite"/>
        </authorList>
    </citation>
    <scope>IDENTIFICATION</scope>
</reference>
<protein>
    <submittedName>
        <fullName evidence="12 14">Myosin heavy chain</fullName>
    </submittedName>
</protein>
<evidence type="ECO:0000256" key="7">
    <source>
        <dbReference type="ARBA" id="ARBA00023203"/>
    </source>
</evidence>
<dbReference type="GO" id="GO:0051015">
    <property type="term" value="F:actin filament binding"/>
    <property type="evidence" value="ECO:0007669"/>
    <property type="project" value="InterPro"/>
</dbReference>
<dbReference type="GO" id="GO:0005863">
    <property type="term" value="C:striated muscle myosin thick filament"/>
    <property type="evidence" value="ECO:0007669"/>
    <property type="project" value="EnsemblMetazoa"/>
</dbReference>
<dbReference type="CTD" id="36381381"/>
<dbReference type="OMA" id="MVFRINH"/>
<evidence type="ECO:0000256" key="4">
    <source>
        <dbReference type="ARBA" id="ARBA00023054"/>
    </source>
</evidence>
<dbReference type="RefSeq" id="XP_024508211.1">
    <property type="nucleotide sequence ID" value="XM_024654883.1"/>
</dbReference>
<dbReference type="PRINTS" id="PR00193">
    <property type="entry name" value="MYOSINHEAVY"/>
</dbReference>
<dbReference type="PROSITE" id="PS51456">
    <property type="entry name" value="MYOSIN_MOTOR"/>
    <property type="match status" value="1"/>
</dbReference>
<accession>A0A090LGT1</accession>
<dbReference type="SUPFAM" id="SSF90257">
    <property type="entry name" value="Myosin rod fragments"/>
    <property type="match status" value="6"/>
</dbReference>
<dbReference type="Gene3D" id="1.20.58.530">
    <property type="match status" value="1"/>
</dbReference>
<dbReference type="CDD" id="cd01377">
    <property type="entry name" value="MYSc_class_II"/>
    <property type="match status" value="1"/>
</dbReference>
<gene>
    <name evidence="12 14 15" type="ORF">SRAE_2000366400</name>
</gene>